<accession>A0AAW3GJS8</accession>
<keyword evidence="3 7" id="KW-0732">Signal</keyword>
<comment type="caution">
    <text evidence="9">The sequence shown here is derived from an EMBL/GenBank/DDBJ whole genome shotgun (WGS) entry which is preliminary data.</text>
</comment>
<evidence type="ECO:0000256" key="4">
    <source>
        <dbReference type="ARBA" id="ARBA00023088"/>
    </source>
</evidence>
<keyword evidence="6" id="KW-0812">Transmembrane</keyword>
<feature type="region of interest" description="Disordered" evidence="5">
    <location>
        <begin position="19"/>
        <end position="176"/>
    </location>
</feature>
<evidence type="ECO:0000313" key="9">
    <source>
        <dbReference type="EMBL" id="KIS16324.1"/>
    </source>
</evidence>
<evidence type="ECO:0000256" key="1">
    <source>
        <dbReference type="ARBA" id="ARBA00022512"/>
    </source>
</evidence>
<reference evidence="9 10" key="1">
    <citation type="submission" date="2013-11" db="EMBL/GenBank/DDBJ databases">
        <authorList>
            <person name="da Piedade I."/>
            <person name="Tang M.H.E."/>
            <person name="Bojesen A.M."/>
        </authorList>
    </citation>
    <scope>NUCLEOTIDE SEQUENCE [LARGE SCALE GENOMIC DNA]</scope>
    <source>
        <strain evidence="9 10">Sz4is</strain>
    </source>
</reference>
<dbReference type="Pfam" id="PF00746">
    <property type="entry name" value="Gram_pos_anchor"/>
    <property type="match status" value="1"/>
</dbReference>
<dbReference type="Proteomes" id="UP000032278">
    <property type="component" value="Unassembled WGS sequence"/>
</dbReference>
<feature type="chain" id="PRO_5043509303" evidence="7">
    <location>
        <begin position="25"/>
        <end position="280"/>
    </location>
</feature>
<evidence type="ECO:0000256" key="5">
    <source>
        <dbReference type="SAM" id="MobiDB-lite"/>
    </source>
</evidence>
<evidence type="ECO:0000313" key="10">
    <source>
        <dbReference type="Proteomes" id="UP000032278"/>
    </source>
</evidence>
<dbReference type="AlphaFoldDB" id="A0AAW3GJS8"/>
<dbReference type="NCBIfam" id="TIGR01167">
    <property type="entry name" value="LPXTG_anchor"/>
    <property type="match status" value="1"/>
</dbReference>
<evidence type="ECO:0000256" key="2">
    <source>
        <dbReference type="ARBA" id="ARBA00022525"/>
    </source>
</evidence>
<evidence type="ECO:0000256" key="6">
    <source>
        <dbReference type="SAM" id="Phobius"/>
    </source>
</evidence>
<dbReference type="EMBL" id="JAUE01000064">
    <property type="protein sequence ID" value="KIS16324.1"/>
    <property type="molecule type" value="Genomic_DNA"/>
</dbReference>
<feature type="transmembrane region" description="Helical" evidence="6">
    <location>
        <begin position="255"/>
        <end position="272"/>
    </location>
</feature>
<feature type="compositionally biased region" description="Low complexity" evidence="5">
    <location>
        <begin position="123"/>
        <end position="132"/>
    </location>
</feature>
<evidence type="ECO:0000256" key="7">
    <source>
        <dbReference type="SAM" id="SignalP"/>
    </source>
</evidence>
<protein>
    <submittedName>
        <fullName evidence="9">Extracellular protein</fullName>
    </submittedName>
</protein>
<evidence type="ECO:0000259" key="8">
    <source>
        <dbReference type="PROSITE" id="PS50847"/>
    </source>
</evidence>
<sequence>MKKVKALALFSTAILATASTGVYADELISDGTTSPSTELVEPTPAPSSGVVTPSDDSNTPSSSSEATEPETPGANESIPGISEDEPSNPDSEITEPETPGVNESIPGISEDEPSNPDSEITEPETPSTETTEQPGEVEVPTTNGGKATVVPDTSVPTNNPNITAETAQNAGASQVGTTSTVTGQVVRDVTRSNPVTLYNGASLVDIRDGLVTLSTGEKVTPESVGVTENADGTYTAKTVKGDTVTLPHTGEKNTTALSVVGALILSVLGFGLKKRKNQEI</sequence>
<name>A0AAW3GJS8_STRSZ</name>
<feature type="compositionally biased region" description="Acidic residues" evidence="5">
    <location>
        <begin position="109"/>
        <end position="122"/>
    </location>
</feature>
<gene>
    <name evidence="9" type="ORF">AT55_01137</name>
</gene>
<dbReference type="RefSeq" id="WP_043037328.1">
    <property type="nucleotide sequence ID" value="NZ_JAUE01000064.1"/>
</dbReference>
<dbReference type="PROSITE" id="PS50847">
    <property type="entry name" value="GRAM_POS_ANCHORING"/>
    <property type="match status" value="1"/>
</dbReference>
<feature type="compositionally biased region" description="Low complexity" evidence="5">
    <location>
        <begin position="52"/>
        <end position="72"/>
    </location>
</feature>
<keyword evidence="6" id="KW-0472">Membrane</keyword>
<feature type="domain" description="Gram-positive cocci surface proteins LPxTG" evidence="8">
    <location>
        <begin position="246"/>
        <end position="280"/>
    </location>
</feature>
<evidence type="ECO:0000256" key="3">
    <source>
        <dbReference type="ARBA" id="ARBA00022729"/>
    </source>
</evidence>
<keyword evidence="1" id="KW-0134">Cell wall</keyword>
<feature type="compositionally biased region" description="Polar residues" evidence="5">
    <location>
        <begin position="154"/>
        <end position="172"/>
    </location>
</feature>
<proteinExistence type="predicted"/>
<keyword evidence="2" id="KW-0964">Secreted</keyword>
<keyword evidence="6" id="KW-1133">Transmembrane helix</keyword>
<dbReference type="InterPro" id="IPR019931">
    <property type="entry name" value="LPXTG_anchor"/>
</dbReference>
<feature type="signal peptide" evidence="7">
    <location>
        <begin position="1"/>
        <end position="24"/>
    </location>
</feature>
<keyword evidence="4" id="KW-0572">Peptidoglycan-anchor</keyword>
<organism evidence="9 10">
    <name type="scientific">Streptococcus equi subsp. zooepidemicus Sz4is</name>
    <dbReference type="NCBI Taxonomy" id="1381082"/>
    <lineage>
        <taxon>Bacteria</taxon>
        <taxon>Bacillati</taxon>
        <taxon>Bacillota</taxon>
        <taxon>Bacilli</taxon>
        <taxon>Lactobacillales</taxon>
        <taxon>Streptococcaceae</taxon>
        <taxon>Streptococcus</taxon>
    </lineage>
</organism>
<feature type="compositionally biased region" description="Acidic residues" evidence="5">
    <location>
        <begin position="82"/>
        <end position="95"/>
    </location>
</feature>